<keyword evidence="6" id="KW-1003">Cell membrane</keyword>
<keyword evidence="7" id="KW-0997">Cell inner membrane</keyword>
<dbReference type="RefSeq" id="WP_284402177.1">
    <property type="nucleotide sequence ID" value="NZ_BSNQ01000009.1"/>
</dbReference>
<evidence type="ECO:0000313" key="15">
    <source>
        <dbReference type="Proteomes" id="UP001620405"/>
    </source>
</evidence>
<reference evidence="14 15" key="1">
    <citation type="submission" date="2020-10" db="EMBL/GenBank/DDBJ databases">
        <title>Phylogeny of dyella-like bacteria.</title>
        <authorList>
            <person name="Fu J."/>
        </authorList>
    </citation>
    <scope>NUCLEOTIDE SEQUENCE [LARGE SCALE GENOMIC DNA]</scope>
    <source>
        <strain evidence="14 15">DHOB07</strain>
    </source>
</reference>
<evidence type="ECO:0000256" key="4">
    <source>
        <dbReference type="ARBA" id="ARBA00011471"/>
    </source>
</evidence>
<protein>
    <submittedName>
        <fullName evidence="14">Biopolymer transporter ExbD</fullName>
    </submittedName>
</protein>
<evidence type="ECO:0000256" key="2">
    <source>
        <dbReference type="ARBA" id="ARBA00004249"/>
    </source>
</evidence>
<keyword evidence="11 13" id="KW-0472">Membrane</keyword>
<evidence type="ECO:0000256" key="3">
    <source>
        <dbReference type="ARBA" id="ARBA00005811"/>
    </source>
</evidence>
<comment type="subunit">
    <text evidence="4">The accessory proteins ExbB and ExbD seem to form a complex with TonB.</text>
</comment>
<gene>
    <name evidence="14" type="ORF">ISP13_00725</name>
</gene>
<dbReference type="Gene3D" id="3.30.420.270">
    <property type="match status" value="1"/>
</dbReference>
<organism evidence="14 15">
    <name type="scientific">Dyella lipolytica</name>
    <dbReference type="NCBI Taxonomy" id="1867835"/>
    <lineage>
        <taxon>Bacteria</taxon>
        <taxon>Pseudomonadati</taxon>
        <taxon>Pseudomonadota</taxon>
        <taxon>Gammaproteobacteria</taxon>
        <taxon>Lysobacterales</taxon>
        <taxon>Rhodanobacteraceae</taxon>
        <taxon>Dyella</taxon>
    </lineage>
</organism>
<feature type="transmembrane region" description="Helical" evidence="13">
    <location>
        <begin position="20"/>
        <end position="39"/>
    </location>
</feature>
<comment type="subcellular location">
    <subcellularLocation>
        <location evidence="2">Cell inner membrane</location>
        <topology evidence="2">Single-pass type II membrane protein</topology>
    </subcellularLocation>
    <subcellularLocation>
        <location evidence="12">Cell membrane</location>
        <topology evidence="12">Single-pass type II membrane protein</topology>
    </subcellularLocation>
</comment>
<evidence type="ECO:0000256" key="10">
    <source>
        <dbReference type="ARBA" id="ARBA00022989"/>
    </source>
</evidence>
<sequence length="141" mass="15317">MAMSSGTESGSPMSEINVTPLVDVMLVLLIIFMITAPLMSHRITVKLPNANPRIEDNQQRPPPLDVAIKEDGSIYYGDSTTAATEAELIQQFKIIGNSPPPQPEVQIRAAQNTEFGIVRKVLADAKDSSVVHIDFVTTGKE</sequence>
<evidence type="ECO:0000256" key="13">
    <source>
        <dbReference type="SAM" id="Phobius"/>
    </source>
</evidence>
<dbReference type="EMBL" id="JADIKG010000008">
    <property type="protein sequence ID" value="MFK2872036.1"/>
    <property type="molecule type" value="Genomic_DNA"/>
</dbReference>
<evidence type="ECO:0000256" key="7">
    <source>
        <dbReference type="ARBA" id="ARBA00022519"/>
    </source>
</evidence>
<comment type="similarity">
    <text evidence="3 12">Belongs to the ExbD/TolR family.</text>
</comment>
<dbReference type="PANTHER" id="PTHR30558">
    <property type="entry name" value="EXBD MEMBRANE COMPONENT OF PMF-DRIVEN MACROMOLECULE IMPORT SYSTEM"/>
    <property type="match status" value="1"/>
</dbReference>
<evidence type="ECO:0000256" key="11">
    <source>
        <dbReference type="ARBA" id="ARBA00023136"/>
    </source>
</evidence>
<evidence type="ECO:0000256" key="12">
    <source>
        <dbReference type="RuleBase" id="RU003879"/>
    </source>
</evidence>
<comment type="caution">
    <text evidence="14">The sequence shown here is derived from an EMBL/GenBank/DDBJ whole genome shotgun (WGS) entry which is preliminary data.</text>
</comment>
<dbReference type="PANTHER" id="PTHR30558:SF12">
    <property type="entry name" value="BIOPOLYMER TRANSPORT PROTEIN EXBD"/>
    <property type="match status" value="1"/>
</dbReference>
<keyword evidence="8 12" id="KW-0812">Transmembrane</keyword>
<evidence type="ECO:0000313" key="14">
    <source>
        <dbReference type="EMBL" id="MFK2872036.1"/>
    </source>
</evidence>
<comment type="function">
    <text evidence="1">Involved in the TonB-dependent energy-dependent transport of various receptor-bound substrates.</text>
</comment>
<proteinExistence type="inferred from homology"/>
<dbReference type="InterPro" id="IPR003400">
    <property type="entry name" value="ExbD"/>
</dbReference>
<name>A0ABW8IQ08_9GAMM</name>
<dbReference type="Proteomes" id="UP001620405">
    <property type="component" value="Unassembled WGS sequence"/>
</dbReference>
<evidence type="ECO:0000256" key="1">
    <source>
        <dbReference type="ARBA" id="ARBA00003540"/>
    </source>
</evidence>
<evidence type="ECO:0000256" key="6">
    <source>
        <dbReference type="ARBA" id="ARBA00022475"/>
    </source>
</evidence>
<evidence type="ECO:0000256" key="5">
    <source>
        <dbReference type="ARBA" id="ARBA00022448"/>
    </source>
</evidence>
<keyword evidence="10 13" id="KW-1133">Transmembrane helix</keyword>
<evidence type="ECO:0000256" key="8">
    <source>
        <dbReference type="ARBA" id="ARBA00022692"/>
    </source>
</evidence>
<keyword evidence="9 12" id="KW-0653">Protein transport</keyword>
<evidence type="ECO:0000256" key="9">
    <source>
        <dbReference type="ARBA" id="ARBA00022927"/>
    </source>
</evidence>
<keyword evidence="5 12" id="KW-0813">Transport</keyword>
<keyword evidence="15" id="KW-1185">Reference proteome</keyword>
<dbReference type="Pfam" id="PF02472">
    <property type="entry name" value="ExbD"/>
    <property type="match status" value="1"/>
</dbReference>
<accession>A0ABW8IQ08</accession>